<accession>A0A1E7L6N3</accession>
<comment type="similarity">
    <text evidence="2">Belongs to the major facilitator superfamily. Metabolite:H+ Symporter (MHS) family (TC 2.A.1.6) family.</text>
</comment>
<evidence type="ECO:0000256" key="11">
    <source>
        <dbReference type="SAM" id="MobiDB-lite"/>
    </source>
</evidence>
<organism evidence="14 15">
    <name type="scientific">Streptomyces nanshensis</name>
    <dbReference type="NCBI Taxonomy" id="518642"/>
    <lineage>
        <taxon>Bacteria</taxon>
        <taxon>Bacillati</taxon>
        <taxon>Actinomycetota</taxon>
        <taxon>Actinomycetes</taxon>
        <taxon>Kitasatosporales</taxon>
        <taxon>Streptomycetaceae</taxon>
        <taxon>Streptomyces</taxon>
    </lineage>
</organism>
<evidence type="ECO:0000256" key="12">
    <source>
        <dbReference type="SAM" id="Phobius"/>
    </source>
</evidence>
<dbReference type="Pfam" id="PF00083">
    <property type="entry name" value="Sugar_tr"/>
    <property type="match status" value="1"/>
</dbReference>
<feature type="transmembrane region" description="Helical" evidence="12">
    <location>
        <begin position="58"/>
        <end position="84"/>
    </location>
</feature>
<evidence type="ECO:0000259" key="13">
    <source>
        <dbReference type="PROSITE" id="PS50850"/>
    </source>
</evidence>
<evidence type="ECO:0000313" key="14">
    <source>
        <dbReference type="EMBL" id="OEV11856.1"/>
    </source>
</evidence>
<dbReference type="SUPFAM" id="SSF103473">
    <property type="entry name" value="MFS general substrate transporter"/>
    <property type="match status" value="1"/>
</dbReference>
<feature type="transmembrane region" description="Helical" evidence="12">
    <location>
        <begin position="364"/>
        <end position="389"/>
    </location>
</feature>
<evidence type="ECO:0000256" key="1">
    <source>
        <dbReference type="ARBA" id="ARBA00004651"/>
    </source>
</evidence>
<sequence>MPGNSKGTGEIEGREQRPDRPWRRSDITVSDERIVKRAVKAAALGNAMEWFDFATYSYLAIVMGEVFFNGSTIGSLATFALSFLPRPLGGLVFGPLGDRIGRKQVLATTMLLMAASTFCVGLIPSMDTIGVAAPALLVFFRLLQGFSTGGEYGGAATFIAEYAPDKRRGFYGSFLEMGTLAGYVGAASIAAVLQTFLSHADLVSWGWRIPFLIGGPIGLIGIYLRLKLDETPAFLQKAAESGGEQEASKPRLSENSPKQSLARMFRTQWPAIILCLALVAAYNLTDYMLLTYMPTYLQSSLKYEANTATILSVVTMLIMMCVLTSVGRLNDRHGRKPLLLTGMTGFLVLTIPAFLLLQKGTESLAYPLIGMLMLSASLVCLLGTMSAVLPAMFSTDVRYGALAISYNVSTLLFGGTTPMLLESVVEKTDNSMVPAYATVGAAVIGIVAVLRMKETAQQSLLGSPPCVATEKEADELCAAVPPARPAQAT</sequence>
<evidence type="ECO:0000313" key="15">
    <source>
        <dbReference type="Proteomes" id="UP000176005"/>
    </source>
</evidence>
<keyword evidence="7 12" id="KW-1133">Transmembrane helix</keyword>
<feature type="transmembrane region" description="Helical" evidence="12">
    <location>
        <begin position="305"/>
        <end position="326"/>
    </location>
</feature>
<dbReference type="InterPro" id="IPR005828">
    <property type="entry name" value="MFS_sugar_transport-like"/>
</dbReference>
<evidence type="ECO:0000256" key="3">
    <source>
        <dbReference type="ARBA" id="ARBA00022448"/>
    </source>
</evidence>
<gene>
    <name evidence="14" type="ORF">AN218_11055</name>
</gene>
<keyword evidence="5 12" id="KW-0812">Transmembrane</keyword>
<keyword evidence="8 12" id="KW-0472">Membrane</keyword>
<feature type="transmembrane region" description="Helical" evidence="12">
    <location>
        <begin position="433"/>
        <end position="450"/>
    </location>
</feature>
<proteinExistence type="inferred from homology"/>
<dbReference type="PATRIC" id="fig|518642.10.peg.2597"/>
<dbReference type="GO" id="GO:0015293">
    <property type="term" value="F:symporter activity"/>
    <property type="evidence" value="ECO:0007669"/>
    <property type="project" value="UniProtKB-KW"/>
</dbReference>
<comment type="subcellular location">
    <subcellularLocation>
        <location evidence="1">Cell membrane</location>
        <topology evidence="1">Multi-pass membrane protein</topology>
    </subcellularLocation>
</comment>
<evidence type="ECO:0000256" key="10">
    <source>
        <dbReference type="ARBA" id="ARBA00039918"/>
    </source>
</evidence>
<dbReference type="InterPro" id="IPR036259">
    <property type="entry name" value="MFS_trans_sf"/>
</dbReference>
<dbReference type="InterPro" id="IPR005829">
    <property type="entry name" value="Sugar_transporter_CS"/>
</dbReference>
<feature type="region of interest" description="Disordered" evidence="11">
    <location>
        <begin position="1"/>
        <end position="25"/>
    </location>
</feature>
<dbReference type="FunFam" id="1.20.1250.20:FF:000001">
    <property type="entry name" value="Dicarboxylate MFS transporter"/>
    <property type="match status" value="1"/>
</dbReference>
<evidence type="ECO:0000256" key="2">
    <source>
        <dbReference type="ARBA" id="ARBA00008240"/>
    </source>
</evidence>
<dbReference type="PANTHER" id="PTHR43528:SF1">
    <property type="entry name" value="ALPHA-KETOGLUTARATE PERMEASE"/>
    <property type="match status" value="1"/>
</dbReference>
<dbReference type="EMBL" id="LJGW01000182">
    <property type="protein sequence ID" value="OEV11856.1"/>
    <property type="molecule type" value="Genomic_DNA"/>
</dbReference>
<comment type="caution">
    <text evidence="14">The sequence shown here is derived from an EMBL/GenBank/DDBJ whole genome shotgun (WGS) entry which is preliminary data.</text>
</comment>
<dbReference type="PROSITE" id="PS50850">
    <property type="entry name" value="MFS"/>
    <property type="match status" value="1"/>
</dbReference>
<reference evidence="14 15" key="1">
    <citation type="journal article" date="2016" name="Front. Microbiol.">
        <title>Comparative Genomics Analysis of Streptomyces Species Reveals Their Adaptation to the Marine Environment and Their Diversity at the Genomic Level.</title>
        <authorList>
            <person name="Tian X."/>
            <person name="Zhang Z."/>
            <person name="Yang T."/>
            <person name="Chen M."/>
            <person name="Li J."/>
            <person name="Chen F."/>
            <person name="Yang J."/>
            <person name="Li W."/>
            <person name="Zhang B."/>
            <person name="Zhang Z."/>
            <person name="Wu J."/>
            <person name="Zhang C."/>
            <person name="Long L."/>
            <person name="Xiao J."/>
        </authorList>
    </citation>
    <scope>NUCLEOTIDE SEQUENCE [LARGE SCALE GENOMIC DNA]</scope>
    <source>
        <strain evidence="14 15">SCSIO 10429</strain>
    </source>
</reference>
<feature type="transmembrane region" description="Helical" evidence="12">
    <location>
        <begin position="205"/>
        <end position="226"/>
    </location>
</feature>
<keyword evidence="15" id="KW-1185">Reference proteome</keyword>
<dbReference type="Proteomes" id="UP000176005">
    <property type="component" value="Unassembled WGS sequence"/>
</dbReference>
<keyword evidence="4" id="KW-1003">Cell membrane</keyword>
<evidence type="ECO:0000256" key="8">
    <source>
        <dbReference type="ARBA" id="ARBA00023136"/>
    </source>
</evidence>
<feature type="transmembrane region" description="Helical" evidence="12">
    <location>
        <begin position="170"/>
        <end position="193"/>
    </location>
</feature>
<comment type="function">
    <text evidence="9">May be a proton symporter involved in the uptake of osmolytes such as proline and glycine betaine.</text>
</comment>
<evidence type="ECO:0000256" key="7">
    <source>
        <dbReference type="ARBA" id="ARBA00022989"/>
    </source>
</evidence>
<evidence type="ECO:0000256" key="6">
    <source>
        <dbReference type="ARBA" id="ARBA00022847"/>
    </source>
</evidence>
<dbReference type="InterPro" id="IPR051084">
    <property type="entry name" value="H+-coupled_symporters"/>
</dbReference>
<evidence type="ECO:0000256" key="5">
    <source>
        <dbReference type="ARBA" id="ARBA00022692"/>
    </source>
</evidence>
<feature type="transmembrane region" description="Helical" evidence="12">
    <location>
        <begin position="267"/>
        <end position="285"/>
    </location>
</feature>
<feature type="domain" description="Major facilitator superfamily (MFS) profile" evidence="13">
    <location>
        <begin position="38"/>
        <end position="457"/>
    </location>
</feature>
<feature type="transmembrane region" description="Helical" evidence="12">
    <location>
        <begin position="338"/>
        <end position="358"/>
    </location>
</feature>
<feature type="transmembrane region" description="Helical" evidence="12">
    <location>
        <begin position="129"/>
        <end position="149"/>
    </location>
</feature>
<dbReference type="RefSeq" id="WP_070016625.1">
    <property type="nucleotide sequence ID" value="NZ_LJGW01000182.1"/>
</dbReference>
<keyword evidence="6" id="KW-0769">Symport</keyword>
<dbReference type="GO" id="GO:0005886">
    <property type="term" value="C:plasma membrane"/>
    <property type="evidence" value="ECO:0007669"/>
    <property type="project" value="UniProtKB-SubCell"/>
</dbReference>
<keyword evidence="3" id="KW-0813">Transport</keyword>
<feature type="compositionally biased region" description="Basic and acidic residues" evidence="11">
    <location>
        <begin position="9"/>
        <end position="25"/>
    </location>
</feature>
<name>A0A1E7L6N3_9ACTN</name>
<dbReference type="AlphaFoldDB" id="A0A1E7L6N3"/>
<dbReference type="PROSITE" id="PS00217">
    <property type="entry name" value="SUGAR_TRANSPORT_2"/>
    <property type="match status" value="1"/>
</dbReference>
<feature type="transmembrane region" description="Helical" evidence="12">
    <location>
        <begin position="401"/>
        <end position="421"/>
    </location>
</feature>
<evidence type="ECO:0000256" key="4">
    <source>
        <dbReference type="ARBA" id="ARBA00022475"/>
    </source>
</evidence>
<feature type="transmembrane region" description="Helical" evidence="12">
    <location>
        <begin position="105"/>
        <end position="123"/>
    </location>
</feature>
<dbReference type="PANTHER" id="PTHR43528">
    <property type="entry name" value="ALPHA-KETOGLUTARATE PERMEASE"/>
    <property type="match status" value="1"/>
</dbReference>
<protein>
    <recommendedName>
        <fullName evidence="10">Putative proline/betaine transporter</fullName>
    </recommendedName>
</protein>
<dbReference type="InterPro" id="IPR020846">
    <property type="entry name" value="MFS_dom"/>
</dbReference>
<dbReference type="Gene3D" id="1.20.1250.20">
    <property type="entry name" value="MFS general substrate transporter like domains"/>
    <property type="match status" value="2"/>
</dbReference>
<evidence type="ECO:0000256" key="9">
    <source>
        <dbReference type="ARBA" id="ARBA00037295"/>
    </source>
</evidence>